<evidence type="ECO:0000313" key="4">
    <source>
        <dbReference type="Proteomes" id="UP001138961"/>
    </source>
</evidence>
<dbReference type="Proteomes" id="UP001138961">
    <property type="component" value="Unassembled WGS sequence"/>
</dbReference>
<accession>A0ABS8BU34</accession>
<keyword evidence="4" id="KW-1185">Reference proteome</keyword>
<reference evidence="3" key="1">
    <citation type="submission" date="2021-10" db="EMBL/GenBank/DDBJ databases">
        <title>Loktanella gaetbuli sp. nov., isolated from a tidal flat.</title>
        <authorList>
            <person name="Park S."/>
            <person name="Yoon J.-H."/>
        </authorList>
    </citation>
    <scope>NUCLEOTIDE SEQUENCE</scope>
    <source>
        <strain evidence="3">TSTF-M6</strain>
    </source>
</reference>
<sequence length="435" mass="44352">MKSILLTSTALVAFAGAAMAESHGAMAPMADGTTAPSDMAMEPLAGMGPQGVVVGADGEFGYNEEVENGFYFDGGLSITTSAGMNMGLTAGLTLDIDLGFGDAEGDNLTAPGGGGTFGDISVDASDFVVFVEGQGAALYVGDTETGAATRWAGTTNMENDAFLEVDDVDDGADEGDFIDGVMRGDLEMGPIAASLSFLLVDGVNDLVDTDVELDSLDGLSLGVEGTFGGFVVGMAYQEEISRGLVDFSSVDTNNDGIIGAAEAGNDDPGTVDEIIGLYAGTSFAGADVKVAYASNETSNEDSLGLQVDYPFGPVSVSAFYSAESAVDDNYGIGVSYENGPLAGALYFHDGNDEEIGLEASYVLGNGLTMYAGYIDNRDGGDDYEAYAAATYDLGGGAALIAAYGDTGDDYTGANDEIGNSFEVNEGVTVAVSFTF</sequence>
<evidence type="ECO:0000313" key="3">
    <source>
        <dbReference type="EMBL" id="MCB5199094.1"/>
    </source>
</evidence>
<dbReference type="Pfam" id="PF13609">
    <property type="entry name" value="Porin_4"/>
    <property type="match status" value="1"/>
</dbReference>
<name>A0ABS8BU34_9RHOB</name>
<keyword evidence="1" id="KW-0732">Signal</keyword>
<proteinExistence type="predicted"/>
<evidence type="ECO:0000259" key="2">
    <source>
        <dbReference type="Pfam" id="PF13609"/>
    </source>
</evidence>
<protein>
    <recommendedName>
        <fullName evidence="2">Porin domain-containing protein</fullName>
    </recommendedName>
</protein>
<comment type="caution">
    <text evidence="3">The sequence shown here is derived from an EMBL/GenBank/DDBJ whole genome shotgun (WGS) entry which is preliminary data.</text>
</comment>
<gene>
    <name evidence="3" type="ORF">LGQ03_07560</name>
</gene>
<dbReference type="RefSeq" id="WP_226747915.1">
    <property type="nucleotide sequence ID" value="NZ_JAJATZ010000003.1"/>
</dbReference>
<dbReference type="InterPro" id="IPR033900">
    <property type="entry name" value="Gram_neg_porin_domain"/>
</dbReference>
<organism evidence="3 4">
    <name type="scientific">Loktanella gaetbuli</name>
    <dbReference type="NCBI Taxonomy" id="2881335"/>
    <lineage>
        <taxon>Bacteria</taxon>
        <taxon>Pseudomonadati</taxon>
        <taxon>Pseudomonadota</taxon>
        <taxon>Alphaproteobacteria</taxon>
        <taxon>Rhodobacterales</taxon>
        <taxon>Roseobacteraceae</taxon>
        <taxon>Loktanella</taxon>
    </lineage>
</organism>
<dbReference type="SUPFAM" id="SSF56935">
    <property type="entry name" value="Porins"/>
    <property type="match status" value="1"/>
</dbReference>
<evidence type="ECO:0000256" key="1">
    <source>
        <dbReference type="SAM" id="SignalP"/>
    </source>
</evidence>
<feature type="domain" description="Porin" evidence="2">
    <location>
        <begin position="264"/>
        <end position="373"/>
    </location>
</feature>
<dbReference type="InterPro" id="IPR023614">
    <property type="entry name" value="Porin_dom_sf"/>
</dbReference>
<feature type="chain" id="PRO_5045640269" description="Porin domain-containing protein" evidence="1">
    <location>
        <begin position="21"/>
        <end position="435"/>
    </location>
</feature>
<feature type="signal peptide" evidence="1">
    <location>
        <begin position="1"/>
        <end position="20"/>
    </location>
</feature>
<dbReference type="Gene3D" id="2.40.160.10">
    <property type="entry name" value="Porin"/>
    <property type="match status" value="1"/>
</dbReference>
<dbReference type="EMBL" id="JAJATZ010000003">
    <property type="protein sequence ID" value="MCB5199094.1"/>
    <property type="molecule type" value="Genomic_DNA"/>
</dbReference>